<evidence type="ECO:0000256" key="4">
    <source>
        <dbReference type="ARBA" id="ARBA00044877"/>
    </source>
</evidence>
<evidence type="ECO:0000313" key="10">
    <source>
        <dbReference type="Proteomes" id="UP001516023"/>
    </source>
</evidence>
<evidence type="ECO:0000256" key="3">
    <source>
        <dbReference type="ARBA" id="ARBA00023239"/>
    </source>
</evidence>
<dbReference type="SUPFAM" id="SSF50090">
    <property type="entry name" value="Electron transport accessory proteins"/>
    <property type="match status" value="1"/>
</dbReference>
<evidence type="ECO:0000256" key="1">
    <source>
        <dbReference type="ARBA" id="ARBA00013079"/>
    </source>
</evidence>
<keyword evidence="3" id="KW-0456">Lyase</keyword>
<comment type="caution">
    <text evidence="9">The sequence shown here is derived from an EMBL/GenBank/DDBJ whole genome shotgun (WGS) entry which is preliminary data.</text>
</comment>
<dbReference type="InterPro" id="IPR042262">
    <property type="entry name" value="CN_hydtase_beta_C"/>
</dbReference>
<dbReference type="Pfam" id="PF21006">
    <property type="entry name" value="NHase_beta_N"/>
    <property type="match status" value="1"/>
</dbReference>
<proteinExistence type="predicted"/>
<reference evidence="9 10" key="1">
    <citation type="journal article" date="2020" name="G3 (Bethesda)">
        <title>Improved Reference Genome for Cyclotella cryptica CCMP332, a Model for Cell Wall Morphogenesis, Salinity Adaptation, and Lipid Production in Diatoms (Bacillariophyta).</title>
        <authorList>
            <person name="Roberts W.R."/>
            <person name="Downey K.M."/>
            <person name="Ruck E.C."/>
            <person name="Traller J.C."/>
            <person name="Alverson A.J."/>
        </authorList>
    </citation>
    <scope>NUCLEOTIDE SEQUENCE [LARGE SCALE GENOMIC DNA]</scope>
    <source>
        <strain evidence="9 10">CCMP332</strain>
    </source>
</reference>
<feature type="domain" description="Nitrile hydratase alpha/Thiocyanate hydrolase gamma" evidence="7">
    <location>
        <begin position="336"/>
        <end position="515"/>
    </location>
</feature>
<gene>
    <name evidence="9" type="ORF">HJC23_012330</name>
</gene>
<dbReference type="InterPro" id="IPR008990">
    <property type="entry name" value="Elect_transpt_acc-like_dom_sf"/>
</dbReference>
<sequence>MYHCPFQRAIRLSRAIPSVVAAGSSFLSPRVSCHQHYRTHLPPIRAADKLTRTISSVSAGLPHDVGGDTSSFGSLASKIEKPDALQDWEVRCHSLFAVLAVKGALTTDGLRRAIESLTPRQYATWTYYEKWAAGMTVLLLESGVVTAGELNEALFGTTLSAGSSFERAPLFASGDYVRVRAYRQDGNSGLEWQRPHSRVPGYIYGVRGVVERVCGEHKDPSFLAFGLQAPTVRLYRVRFQMKDIWPEYHHDGEDNSDVIEVEVYEPWLEKSLKPSGHDFEGSSNILFDHANNGSDCSHTNPLHTHHPHEHNHTPRPSVEEKSVSLEGGPRPGKELYSALLKVLTEKGMLTAQELREMSEKLLMAGKSLAGASLVARAWVDPTFEERLLGGAPSAASEMDIVTSNPNAPTILTVVKNTDSVHNLVVCTLCSCYPSGLLGIAPSWYKSREYRSRAVREPREVLLEFGTTIPQSSQIRVHDSTADHRYLVLPQRPKGTEGWTEDELKALVTRDSMVGVSIPSLPST</sequence>
<comment type="catalytic activity">
    <reaction evidence="4">
        <text>an aliphatic primary amide = an aliphatic nitrile + H2O</text>
        <dbReference type="Rhea" id="RHEA:12673"/>
        <dbReference type="ChEBI" id="CHEBI:15377"/>
        <dbReference type="ChEBI" id="CHEBI:65285"/>
        <dbReference type="ChEBI" id="CHEBI:80291"/>
        <dbReference type="EC" id="4.2.1.84"/>
    </reaction>
</comment>
<dbReference type="AlphaFoldDB" id="A0ABD3QCD1"/>
<dbReference type="EMBL" id="JABMIG020000049">
    <property type="protein sequence ID" value="KAL3798039.1"/>
    <property type="molecule type" value="Genomic_DNA"/>
</dbReference>
<dbReference type="Gene3D" id="2.30.30.50">
    <property type="match status" value="1"/>
</dbReference>
<dbReference type="Pfam" id="PF02211">
    <property type="entry name" value="NHase_beta_C"/>
    <property type="match status" value="1"/>
</dbReference>
<dbReference type="InterPro" id="IPR049054">
    <property type="entry name" value="CN_hydtase_beta-like_N"/>
</dbReference>
<feature type="domain" description="Nitrile hydratase beta subunit-like N-terminal" evidence="8">
    <location>
        <begin position="62"/>
        <end position="153"/>
    </location>
</feature>
<dbReference type="Pfam" id="PF02979">
    <property type="entry name" value="NHase_alpha"/>
    <property type="match status" value="1"/>
</dbReference>
<evidence type="ECO:0000256" key="5">
    <source>
        <dbReference type="SAM" id="MobiDB-lite"/>
    </source>
</evidence>
<accession>A0ABD3QCD1</accession>
<dbReference type="GO" id="GO:0018822">
    <property type="term" value="F:nitrile hydratase activity"/>
    <property type="evidence" value="ECO:0007669"/>
    <property type="project" value="UniProtKB-EC"/>
</dbReference>
<dbReference type="EC" id="4.2.1.84" evidence="1"/>
<dbReference type="GO" id="GO:0046872">
    <property type="term" value="F:metal ion binding"/>
    <property type="evidence" value="ECO:0007669"/>
    <property type="project" value="UniProtKB-KW"/>
</dbReference>
<dbReference type="Proteomes" id="UP001516023">
    <property type="component" value="Unassembled WGS sequence"/>
</dbReference>
<dbReference type="SUPFAM" id="SSF56209">
    <property type="entry name" value="Nitrile hydratase alpha chain"/>
    <property type="match status" value="1"/>
</dbReference>
<evidence type="ECO:0000259" key="7">
    <source>
        <dbReference type="Pfam" id="PF02979"/>
    </source>
</evidence>
<dbReference type="InterPro" id="IPR024690">
    <property type="entry name" value="CN_hydtase_beta_dom_C"/>
</dbReference>
<keyword evidence="10" id="KW-1185">Reference proteome</keyword>
<organism evidence="9 10">
    <name type="scientific">Cyclotella cryptica</name>
    <dbReference type="NCBI Taxonomy" id="29204"/>
    <lineage>
        <taxon>Eukaryota</taxon>
        <taxon>Sar</taxon>
        <taxon>Stramenopiles</taxon>
        <taxon>Ochrophyta</taxon>
        <taxon>Bacillariophyta</taxon>
        <taxon>Coscinodiscophyceae</taxon>
        <taxon>Thalassiosirophycidae</taxon>
        <taxon>Stephanodiscales</taxon>
        <taxon>Stephanodiscaceae</taxon>
        <taxon>Cyclotella</taxon>
    </lineage>
</organism>
<name>A0ABD3QCD1_9STRA</name>
<evidence type="ECO:0000259" key="6">
    <source>
        <dbReference type="Pfam" id="PF02211"/>
    </source>
</evidence>
<evidence type="ECO:0000259" key="8">
    <source>
        <dbReference type="Pfam" id="PF21006"/>
    </source>
</evidence>
<dbReference type="InterPro" id="IPR036648">
    <property type="entry name" value="CN_Hdrase_a/SCN_Hdrase_g_sf"/>
</dbReference>
<keyword evidence="2" id="KW-0479">Metal-binding</keyword>
<feature type="domain" description="Nitrile hydratase beta subunit" evidence="6">
    <location>
        <begin position="165"/>
        <end position="270"/>
    </location>
</feature>
<dbReference type="Gene3D" id="3.90.330.10">
    <property type="entry name" value="Nitrile hydratase alpha /Thiocyanate hydrolase gamma"/>
    <property type="match status" value="1"/>
</dbReference>
<dbReference type="InterPro" id="IPR004232">
    <property type="entry name" value="CN_Hdrtase_a/SCN_Hdrlase_g"/>
</dbReference>
<evidence type="ECO:0000313" key="9">
    <source>
        <dbReference type="EMBL" id="KAL3798039.1"/>
    </source>
</evidence>
<dbReference type="Gene3D" id="1.10.472.20">
    <property type="entry name" value="Nitrile hydratase, beta subunit"/>
    <property type="match status" value="1"/>
</dbReference>
<feature type="region of interest" description="Disordered" evidence="5">
    <location>
        <begin position="290"/>
        <end position="329"/>
    </location>
</feature>
<evidence type="ECO:0000256" key="2">
    <source>
        <dbReference type="ARBA" id="ARBA00022723"/>
    </source>
</evidence>
<protein>
    <recommendedName>
        <fullName evidence="1">nitrile hydratase</fullName>
        <ecNumber evidence="1">4.2.1.84</ecNumber>
    </recommendedName>
</protein>